<evidence type="ECO:0000313" key="2">
    <source>
        <dbReference type="EMBL" id="KAG8183853.1"/>
    </source>
</evidence>
<gene>
    <name evidence="2" type="ORF">JTE90_005317</name>
</gene>
<protein>
    <submittedName>
        <fullName evidence="2">Uncharacterized protein</fullName>
    </submittedName>
</protein>
<feature type="region of interest" description="Disordered" evidence="1">
    <location>
        <begin position="1"/>
        <end position="21"/>
    </location>
</feature>
<reference evidence="2 3" key="1">
    <citation type="journal article" date="2022" name="Nat. Ecol. Evol.">
        <title>A masculinizing supergene underlies an exaggerated male reproductive morph in a spider.</title>
        <authorList>
            <person name="Hendrickx F."/>
            <person name="De Corte Z."/>
            <person name="Sonet G."/>
            <person name="Van Belleghem S.M."/>
            <person name="Kostlbacher S."/>
            <person name="Vangestel C."/>
        </authorList>
    </citation>
    <scope>NUCLEOTIDE SEQUENCE [LARGE SCALE GENOMIC DNA]</scope>
    <source>
        <strain evidence="2">W744_W776</strain>
    </source>
</reference>
<name>A0AAV6UJH6_9ARAC</name>
<keyword evidence="3" id="KW-1185">Reference proteome</keyword>
<evidence type="ECO:0000313" key="3">
    <source>
        <dbReference type="Proteomes" id="UP000827092"/>
    </source>
</evidence>
<comment type="caution">
    <text evidence="2">The sequence shown here is derived from an EMBL/GenBank/DDBJ whole genome shotgun (WGS) entry which is preliminary data.</text>
</comment>
<sequence length="75" mass="8675">MRHATYPDLTEPPSADRRPSAPCCYASAPRFPSHRSRAYGSHRRPPPVYHPVFAHAEKQLLLLYDELYAMTFFDL</sequence>
<accession>A0AAV6UJH6</accession>
<organism evidence="2 3">
    <name type="scientific">Oedothorax gibbosus</name>
    <dbReference type="NCBI Taxonomy" id="931172"/>
    <lineage>
        <taxon>Eukaryota</taxon>
        <taxon>Metazoa</taxon>
        <taxon>Ecdysozoa</taxon>
        <taxon>Arthropoda</taxon>
        <taxon>Chelicerata</taxon>
        <taxon>Arachnida</taxon>
        <taxon>Araneae</taxon>
        <taxon>Araneomorphae</taxon>
        <taxon>Entelegynae</taxon>
        <taxon>Araneoidea</taxon>
        <taxon>Linyphiidae</taxon>
        <taxon>Erigoninae</taxon>
        <taxon>Oedothorax</taxon>
    </lineage>
</organism>
<proteinExistence type="predicted"/>
<evidence type="ECO:0000256" key="1">
    <source>
        <dbReference type="SAM" id="MobiDB-lite"/>
    </source>
</evidence>
<dbReference type="Proteomes" id="UP000827092">
    <property type="component" value="Unassembled WGS sequence"/>
</dbReference>
<dbReference type="AlphaFoldDB" id="A0AAV6UJH6"/>
<dbReference type="EMBL" id="JAFNEN010000401">
    <property type="protein sequence ID" value="KAG8183853.1"/>
    <property type="molecule type" value="Genomic_DNA"/>
</dbReference>